<keyword evidence="10" id="KW-0460">Magnesium</keyword>
<keyword evidence="9" id="KW-0378">Hydrolase</keyword>
<evidence type="ECO:0000256" key="10">
    <source>
        <dbReference type="ARBA" id="ARBA00022842"/>
    </source>
</evidence>
<comment type="similarity">
    <text evidence="3">Belongs to the RNase H family.</text>
</comment>
<dbReference type="PANTHER" id="PTHR10642:SF26">
    <property type="entry name" value="RIBONUCLEASE H1"/>
    <property type="match status" value="1"/>
</dbReference>
<accession>A0A3D4VCI0</accession>
<protein>
    <recommendedName>
        <fullName evidence="5">ribonuclease H</fullName>
        <ecNumber evidence="5">3.1.26.4</ecNumber>
    </recommendedName>
</protein>
<dbReference type="GO" id="GO:0003676">
    <property type="term" value="F:nucleic acid binding"/>
    <property type="evidence" value="ECO:0007669"/>
    <property type="project" value="InterPro"/>
</dbReference>
<evidence type="ECO:0000256" key="11">
    <source>
        <dbReference type="SAM" id="MobiDB-lite"/>
    </source>
</evidence>
<evidence type="ECO:0000256" key="2">
    <source>
        <dbReference type="ARBA" id="ARBA00001946"/>
    </source>
</evidence>
<evidence type="ECO:0000256" key="3">
    <source>
        <dbReference type="ARBA" id="ARBA00005300"/>
    </source>
</evidence>
<dbReference type="GO" id="GO:0046872">
    <property type="term" value="F:metal ion binding"/>
    <property type="evidence" value="ECO:0007669"/>
    <property type="project" value="UniProtKB-KW"/>
</dbReference>
<feature type="domain" description="RNase H type-1" evidence="12">
    <location>
        <begin position="105"/>
        <end position="257"/>
    </location>
</feature>
<dbReference type="PANTHER" id="PTHR10642">
    <property type="entry name" value="RIBONUCLEASE H1"/>
    <property type="match status" value="1"/>
</dbReference>
<comment type="subunit">
    <text evidence="4">Monomer.</text>
</comment>
<evidence type="ECO:0000313" key="13">
    <source>
        <dbReference type="EMBL" id="HCT58544.1"/>
    </source>
</evidence>
<dbReference type="Pfam" id="PF00075">
    <property type="entry name" value="RNase_H"/>
    <property type="match status" value="1"/>
</dbReference>
<evidence type="ECO:0000259" key="12">
    <source>
        <dbReference type="PROSITE" id="PS50879"/>
    </source>
</evidence>
<evidence type="ECO:0000256" key="8">
    <source>
        <dbReference type="ARBA" id="ARBA00022759"/>
    </source>
</evidence>
<comment type="caution">
    <text evidence="13">The sequence shown here is derived from an EMBL/GenBank/DDBJ whole genome shotgun (WGS) entry which is preliminary data.</text>
</comment>
<comment type="catalytic activity">
    <reaction evidence="1">
        <text>Endonucleolytic cleavage to 5'-phosphomonoester.</text>
        <dbReference type="EC" id="3.1.26.4"/>
    </reaction>
</comment>
<dbReference type="InterPro" id="IPR012337">
    <property type="entry name" value="RNaseH-like_sf"/>
</dbReference>
<comment type="cofactor">
    <cofactor evidence="2">
        <name>Mg(2+)</name>
        <dbReference type="ChEBI" id="CHEBI:18420"/>
    </cofactor>
</comment>
<organism evidence="13 14">
    <name type="scientific">Gemmatimonas aurantiaca</name>
    <dbReference type="NCBI Taxonomy" id="173480"/>
    <lineage>
        <taxon>Bacteria</taxon>
        <taxon>Pseudomonadati</taxon>
        <taxon>Gemmatimonadota</taxon>
        <taxon>Gemmatimonadia</taxon>
        <taxon>Gemmatimonadales</taxon>
        <taxon>Gemmatimonadaceae</taxon>
        <taxon>Gemmatimonas</taxon>
    </lineage>
</organism>
<dbReference type="CDD" id="cd09278">
    <property type="entry name" value="RNase_HI_prokaryote_like"/>
    <property type="match status" value="1"/>
</dbReference>
<evidence type="ECO:0000256" key="5">
    <source>
        <dbReference type="ARBA" id="ARBA00012180"/>
    </source>
</evidence>
<dbReference type="InterPro" id="IPR002156">
    <property type="entry name" value="RNaseH_domain"/>
</dbReference>
<dbReference type="GO" id="GO:0004523">
    <property type="term" value="F:RNA-DNA hybrid ribonuclease activity"/>
    <property type="evidence" value="ECO:0007669"/>
    <property type="project" value="UniProtKB-EC"/>
</dbReference>
<evidence type="ECO:0000256" key="1">
    <source>
        <dbReference type="ARBA" id="ARBA00000077"/>
    </source>
</evidence>
<dbReference type="InterPro" id="IPR022892">
    <property type="entry name" value="RNaseHI"/>
</dbReference>
<evidence type="ECO:0000256" key="7">
    <source>
        <dbReference type="ARBA" id="ARBA00022723"/>
    </source>
</evidence>
<dbReference type="GO" id="GO:0043137">
    <property type="term" value="P:DNA replication, removal of RNA primer"/>
    <property type="evidence" value="ECO:0007669"/>
    <property type="project" value="TreeGrafter"/>
</dbReference>
<gene>
    <name evidence="13" type="ORF">DGD08_15165</name>
</gene>
<dbReference type="SUPFAM" id="SSF53098">
    <property type="entry name" value="Ribonuclease H-like"/>
    <property type="match status" value="1"/>
</dbReference>
<evidence type="ECO:0000256" key="4">
    <source>
        <dbReference type="ARBA" id="ARBA00011245"/>
    </source>
</evidence>
<keyword evidence="7" id="KW-0479">Metal-binding</keyword>
<feature type="region of interest" description="Disordered" evidence="11">
    <location>
        <begin position="38"/>
        <end position="89"/>
    </location>
</feature>
<dbReference type="InterPro" id="IPR050092">
    <property type="entry name" value="RNase_H"/>
</dbReference>
<dbReference type="Gene3D" id="3.30.420.10">
    <property type="entry name" value="Ribonuclease H-like superfamily/Ribonuclease H"/>
    <property type="match status" value="1"/>
</dbReference>
<evidence type="ECO:0000256" key="6">
    <source>
        <dbReference type="ARBA" id="ARBA00022722"/>
    </source>
</evidence>
<evidence type="ECO:0000256" key="9">
    <source>
        <dbReference type="ARBA" id="ARBA00022801"/>
    </source>
</evidence>
<dbReference type="AlphaFoldDB" id="A0A3D4VCI0"/>
<sequence>MRLSPRCGRLATLGSLGGAQLPVRASITLGNAALHDAVRSTRARHRRRHAPDHHAARHGVHRHSGTPARSKRSRDHRGPSPEYGASSRACARRDRCPRGGAVSAKFPLVAVYADESCLGNGKSGDTPGGLGALIEFRKNDGTVLRFDLWASEPNTTNNRMALRSVIDTFEAMSRKGNRLSVLFTTDSRYIVDGMSSWVRGWMSRGWRRKDGAVENVELWQQAVAAIATHQTQWAWVKGHAGHPQNEYANYLATRAAAVQDRSDGMVASQFESWWAGEQAKGRGNKPLSPFPVVEQFVPAAALPPLPVSRLEQ</sequence>
<dbReference type="EMBL" id="DPIY01000011">
    <property type="protein sequence ID" value="HCT58544.1"/>
    <property type="molecule type" value="Genomic_DNA"/>
</dbReference>
<name>A0A3D4VCI0_9BACT</name>
<feature type="compositionally biased region" description="Basic residues" evidence="11">
    <location>
        <begin position="41"/>
        <end position="75"/>
    </location>
</feature>
<dbReference type="InterPro" id="IPR036397">
    <property type="entry name" value="RNaseH_sf"/>
</dbReference>
<keyword evidence="8" id="KW-0255">Endonuclease</keyword>
<dbReference type="Proteomes" id="UP000264071">
    <property type="component" value="Unassembled WGS sequence"/>
</dbReference>
<reference evidence="13 14" key="1">
    <citation type="journal article" date="2018" name="Nat. Biotechnol.">
        <title>A standardized bacterial taxonomy based on genome phylogeny substantially revises the tree of life.</title>
        <authorList>
            <person name="Parks D.H."/>
            <person name="Chuvochina M."/>
            <person name="Waite D.W."/>
            <person name="Rinke C."/>
            <person name="Skarshewski A."/>
            <person name="Chaumeil P.A."/>
            <person name="Hugenholtz P."/>
        </authorList>
    </citation>
    <scope>NUCLEOTIDE SEQUENCE [LARGE SCALE GENOMIC DNA]</scope>
    <source>
        <strain evidence="13">UBA8844</strain>
    </source>
</reference>
<dbReference type="PROSITE" id="PS50879">
    <property type="entry name" value="RNASE_H_1"/>
    <property type="match status" value="1"/>
</dbReference>
<proteinExistence type="inferred from homology"/>
<keyword evidence="6" id="KW-0540">Nuclease</keyword>
<evidence type="ECO:0000313" key="14">
    <source>
        <dbReference type="Proteomes" id="UP000264071"/>
    </source>
</evidence>
<dbReference type="EC" id="3.1.26.4" evidence="5"/>